<dbReference type="GO" id="GO:0005737">
    <property type="term" value="C:cytoplasm"/>
    <property type="evidence" value="ECO:0007669"/>
    <property type="project" value="InterPro"/>
</dbReference>
<reference evidence="2" key="1">
    <citation type="journal article" date="2013" name="Genetics">
        <title>The draft genome and transcriptome of Panagrellus redivivus are shaped by the harsh demands of a free-living lifestyle.</title>
        <authorList>
            <person name="Srinivasan J."/>
            <person name="Dillman A.R."/>
            <person name="Macchietto M.G."/>
            <person name="Heikkinen L."/>
            <person name="Lakso M."/>
            <person name="Fracchia K.M."/>
            <person name="Antoshechkin I."/>
            <person name="Mortazavi A."/>
            <person name="Wong G."/>
            <person name="Sternberg P.W."/>
        </authorList>
    </citation>
    <scope>NUCLEOTIDE SEQUENCE [LARGE SCALE GENOMIC DNA]</scope>
    <source>
        <strain evidence="2">MT8872</strain>
    </source>
</reference>
<dbReference type="Gene3D" id="1.20.1270.60">
    <property type="entry name" value="Arfaptin homology (AH) domain/BAR domain"/>
    <property type="match status" value="1"/>
</dbReference>
<dbReference type="InterPro" id="IPR004148">
    <property type="entry name" value="BAR_dom"/>
</dbReference>
<evidence type="ECO:0000313" key="2">
    <source>
        <dbReference type="Proteomes" id="UP000492821"/>
    </source>
</evidence>
<protein>
    <submittedName>
        <fullName evidence="3">BAR domain-containing protein</fullName>
    </submittedName>
</protein>
<keyword evidence="2" id="KW-1185">Reference proteome</keyword>
<dbReference type="Pfam" id="PF03114">
    <property type="entry name" value="BAR"/>
    <property type="match status" value="1"/>
</dbReference>
<feature type="domain" description="BAR" evidence="1">
    <location>
        <begin position="8"/>
        <end position="91"/>
    </location>
</feature>
<organism evidence="2 3">
    <name type="scientific">Panagrellus redivivus</name>
    <name type="common">Microworm</name>
    <dbReference type="NCBI Taxonomy" id="6233"/>
    <lineage>
        <taxon>Eukaryota</taxon>
        <taxon>Metazoa</taxon>
        <taxon>Ecdysozoa</taxon>
        <taxon>Nematoda</taxon>
        <taxon>Chromadorea</taxon>
        <taxon>Rhabditida</taxon>
        <taxon>Tylenchina</taxon>
        <taxon>Panagrolaimomorpha</taxon>
        <taxon>Panagrolaimoidea</taxon>
        <taxon>Panagrolaimidae</taxon>
        <taxon>Panagrellus</taxon>
    </lineage>
</organism>
<evidence type="ECO:0000259" key="1">
    <source>
        <dbReference type="Pfam" id="PF03114"/>
    </source>
</evidence>
<accession>A0A7E4V6P5</accession>
<dbReference type="InterPro" id="IPR027267">
    <property type="entry name" value="AH/BAR_dom_sf"/>
</dbReference>
<reference evidence="3" key="2">
    <citation type="submission" date="2020-10" db="UniProtKB">
        <authorList>
            <consortium name="WormBaseParasite"/>
        </authorList>
    </citation>
    <scope>IDENTIFICATION</scope>
</reference>
<proteinExistence type="predicted"/>
<dbReference type="WBParaSite" id="Pan_g17138.t1">
    <property type="protein sequence ID" value="Pan_g17138.t1"/>
    <property type="gene ID" value="Pan_g17138"/>
</dbReference>
<name>A0A7E4V6P5_PANRE</name>
<evidence type="ECO:0000313" key="3">
    <source>
        <dbReference type="WBParaSite" id="Pan_g17138.t1"/>
    </source>
</evidence>
<dbReference type="AlphaFoldDB" id="A0A7E4V6P5"/>
<sequence length="92" mass="10093">MCRCPVCESIEKFDVTYALISALVASTNEYLQPNPATRAREGAVLKVRGTTKSSPYPQTEGLLSKPMYKYGTTLGDDSNLGKALKHCSEAYR</sequence>
<dbReference type="Proteomes" id="UP000492821">
    <property type="component" value="Unassembled WGS sequence"/>
</dbReference>
<dbReference type="SUPFAM" id="SSF103657">
    <property type="entry name" value="BAR/IMD domain-like"/>
    <property type="match status" value="1"/>
</dbReference>